<keyword evidence="2" id="KW-1185">Reference proteome</keyword>
<dbReference type="AlphaFoldDB" id="A0A9P8MVL9"/>
<keyword evidence="1" id="KW-0378">Hydrolase</keyword>
<dbReference type="Gene3D" id="3.40.50.1000">
    <property type="entry name" value="HAD superfamily/HAD-like"/>
    <property type="match status" value="1"/>
</dbReference>
<comment type="caution">
    <text evidence="1">The sequence shown here is derived from an EMBL/GenBank/DDBJ whole genome shotgun (WGS) entry which is preliminary data.</text>
</comment>
<name>A0A9P8MVL9_9HYPO</name>
<proteinExistence type="predicted"/>
<accession>A0A9P8MVL9</accession>
<organism evidence="1 2">
    <name type="scientific">Hirsutella rhossiliensis</name>
    <dbReference type="NCBI Taxonomy" id="111463"/>
    <lineage>
        <taxon>Eukaryota</taxon>
        <taxon>Fungi</taxon>
        <taxon>Dikarya</taxon>
        <taxon>Ascomycota</taxon>
        <taxon>Pezizomycotina</taxon>
        <taxon>Sordariomycetes</taxon>
        <taxon>Hypocreomycetidae</taxon>
        <taxon>Hypocreales</taxon>
        <taxon>Ophiocordycipitaceae</taxon>
        <taxon>Hirsutella</taxon>
    </lineage>
</organism>
<gene>
    <name evidence="1" type="ORF">HRG_06324</name>
</gene>
<dbReference type="InterPro" id="IPR036412">
    <property type="entry name" value="HAD-like_sf"/>
</dbReference>
<evidence type="ECO:0000313" key="2">
    <source>
        <dbReference type="Proteomes" id="UP000824596"/>
    </source>
</evidence>
<dbReference type="Pfam" id="PF00702">
    <property type="entry name" value="Hydrolase"/>
    <property type="match status" value="1"/>
</dbReference>
<dbReference type="Proteomes" id="UP000824596">
    <property type="component" value="Unassembled WGS sequence"/>
</dbReference>
<dbReference type="PANTHER" id="PTHR43611">
    <property type="entry name" value="ALPHA-D-GLUCOSE 1-PHOSPHATE PHOSPHATASE"/>
    <property type="match status" value="1"/>
</dbReference>
<dbReference type="EMBL" id="JAIZPD010000006">
    <property type="protein sequence ID" value="KAH0962222.1"/>
    <property type="molecule type" value="Genomic_DNA"/>
</dbReference>
<dbReference type="GO" id="GO:0016791">
    <property type="term" value="F:phosphatase activity"/>
    <property type="evidence" value="ECO:0007669"/>
    <property type="project" value="UniProtKB-ARBA"/>
</dbReference>
<dbReference type="InterPro" id="IPR023214">
    <property type="entry name" value="HAD_sf"/>
</dbReference>
<evidence type="ECO:0000313" key="1">
    <source>
        <dbReference type="EMBL" id="KAH0962222.1"/>
    </source>
</evidence>
<dbReference type="GeneID" id="68355453"/>
<dbReference type="RefSeq" id="XP_044719735.1">
    <property type="nucleotide sequence ID" value="XM_044864795.1"/>
</dbReference>
<dbReference type="InterPro" id="IPR006439">
    <property type="entry name" value="HAD-SF_hydro_IA"/>
</dbReference>
<sequence>MRQLWSTLRPNTDFIMAIKDLKKKYPSLRVHAFSNISAPDMNRLKHTIDTWELFDNVIGSGSIGHRKPEFDSFRRVLECAEISPSAAIFVDDTPENVVTAFLFGIQGFLFDDTATAIKRIHNLVGDPVSRGMKFLKKRSKNLFCETDKGITIKDNFSQLLILQCIGDR</sequence>
<dbReference type="PANTHER" id="PTHR43611:SF3">
    <property type="entry name" value="FLAVIN MONONUCLEOTIDE HYDROLASE 1, CHLOROPLATIC"/>
    <property type="match status" value="1"/>
</dbReference>
<dbReference type="OrthoDB" id="2012566at2759"/>
<reference evidence="1" key="1">
    <citation type="submission" date="2021-09" db="EMBL/GenBank/DDBJ databases">
        <title>A high-quality genome of the endoparasitic fungus Hirsutella rhossiliensis with a comparison of Hirsutella genomes reveals transposable elements contributing to genome size variation.</title>
        <authorList>
            <person name="Lin R."/>
            <person name="Jiao Y."/>
            <person name="Sun X."/>
            <person name="Ling J."/>
            <person name="Xie B."/>
            <person name="Cheng X."/>
        </authorList>
    </citation>
    <scope>NUCLEOTIDE SEQUENCE</scope>
    <source>
        <strain evidence="1">HR02</strain>
    </source>
</reference>
<dbReference type="NCBIfam" id="TIGR01509">
    <property type="entry name" value="HAD-SF-IA-v3"/>
    <property type="match status" value="1"/>
</dbReference>
<dbReference type="SUPFAM" id="SSF56784">
    <property type="entry name" value="HAD-like"/>
    <property type="match status" value="1"/>
</dbReference>
<protein>
    <submittedName>
        <fullName evidence="1">Haloacid dehalogenase-like hydrolase domain-containing protein</fullName>
    </submittedName>
</protein>